<comment type="function">
    <text evidence="9">Nucleotidase that shows phosphatase activity on nucleoside 5'-monophosphates.</text>
</comment>
<dbReference type="InterPro" id="IPR036523">
    <property type="entry name" value="SurE-like_sf"/>
</dbReference>
<sequence length="257" mass="28319">MKILVSNDDGIHASGLHDLAEALSGGHEVYVVAPESEKSATSAAITLHNPLRFREYNSKKSTAVKKYYYVNGTPADCVKLGVKVIMPSLGVTPDLIISGINHGPNIGLDIRYSGTVAAAYEGLFMNFPSIAVSIASYMPDPEYPSASAFIIDNIKSLRDRCVEHGNRFLLNINVPSKKTGEIKGHKITRINNFRYDDSYKKIDAPSSGAYYWLSGKREITEVDDNTDFTAVENGYISITPLQIDQTDYRALESFNKL</sequence>
<dbReference type="PANTHER" id="PTHR30457:SF12">
    <property type="entry name" value="5'_3'-NUCLEOTIDASE SURE"/>
    <property type="match status" value="1"/>
</dbReference>
<evidence type="ECO:0000313" key="11">
    <source>
        <dbReference type="EMBL" id="OGM00958.1"/>
    </source>
</evidence>
<organism evidence="11 12">
    <name type="scientific">Candidatus Wallbacteria bacterium GWC2_49_35</name>
    <dbReference type="NCBI Taxonomy" id="1817813"/>
    <lineage>
        <taxon>Bacteria</taxon>
        <taxon>Candidatus Walliibacteriota</taxon>
    </lineage>
</organism>
<comment type="similarity">
    <text evidence="4 9">Belongs to the SurE nucleotidase family.</text>
</comment>
<protein>
    <recommendedName>
        <fullName evidence="9">5'-nucleotidase SurE</fullName>
        <ecNumber evidence="9">3.1.3.5</ecNumber>
    </recommendedName>
    <alternativeName>
        <fullName evidence="9">Nucleoside 5'-monophosphate phosphohydrolase</fullName>
    </alternativeName>
</protein>
<dbReference type="GO" id="GO:0046872">
    <property type="term" value="F:metal ion binding"/>
    <property type="evidence" value="ECO:0007669"/>
    <property type="project" value="UniProtKB-UniRule"/>
</dbReference>
<dbReference type="NCBIfam" id="TIGR00087">
    <property type="entry name" value="surE"/>
    <property type="match status" value="1"/>
</dbReference>
<feature type="binding site" evidence="9">
    <location>
        <position position="101"/>
    </location>
    <ligand>
        <name>a divalent metal cation</name>
        <dbReference type="ChEBI" id="CHEBI:60240"/>
    </ligand>
</feature>
<evidence type="ECO:0000256" key="3">
    <source>
        <dbReference type="ARBA" id="ARBA00004496"/>
    </source>
</evidence>
<gene>
    <name evidence="9" type="primary">surE</name>
    <name evidence="11" type="ORF">A2008_09910</name>
</gene>
<name>A0A1F7WFJ2_9BACT</name>
<comment type="cofactor">
    <cofactor evidence="2">
        <name>Mg(2+)</name>
        <dbReference type="ChEBI" id="CHEBI:18420"/>
    </cofactor>
</comment>
<dbReference type="GO" id="GO:0000166">
    <property type="term" value="F:nucleotide binding"/>
    <property type="evidence" value="ECO:0007669"/>
    <property type="project" value="UniProtKB-KW"/>
</dbReference>
<feature type="binding site" evidence="9">
    <location>
        <position position="9"/>
    </location>
    <ligand>
        <name>a divalent metal cation</name>
        <dbReference type="ChEBI" id="CHEBI:60240"/>
    </ligand>
</feature>
<evidence type="ECO:0000313" key="12">
    <source>
        <dbReference type="Proteomes" id="UP000178735"/>
    </source>
</evidence>
<keyword evidence="5 9" id="KW-0963">Cytoplasm</keyword>
<dbReference type="NCBIfam" id="NF001490">
    <property type="entry name" value="PRK00346.1-4"/>
    <property type="match status" value="1"/>
</dbReference>
<keyword evidence="6 9" id="KW-0479">Metal-binding</keyword>
<evidence type="ECO:0000256" key="1">
    <source>
        <dbReference type="ARBA" id="ARBA00000815"/>
    </source>
</evidence>
<evidence type="ECO:0000256" key="2">
    <source>
        <dbReference type="ARBA" id="ARBA00001946"/>
    </source>
</evidence>
<evidence type="ECO:0000256" key="8">
    <source>
        <dbReference type="ARBA" id="ARBA00022801"/>
    </source>
</evidence>
<dbReference type="EMBL" id="MGFH01000246">
    <property type="protein sequence ID" value="OGM00958.1"/>
    <property type="molecule type" value="Genomic_DNA"/>
</dbReference>
<dbReference type="SUPFAM" id="SSF64167">
    <property type="entry name" value="SurE-like"/>
    <property type="match status" value="1"/>
</dbReference>
<comment type="subcellular location">
    <subcellularLocation>
        <location evidence="3 9">Cytoplasm</location>
    </subcellularLocation>
</comment>
<comment type="catalytic activity">
    <reaction evidence="1 9">
        <text>a ribonucleoside 5'-phosphate + H2O = a ribonucleoside + phosphate</text>
        <dbReference type="Rhea" id="RHEA:12484"/>
        <dbReference type="ChEBI" id="CHEBI:15377"/>
        <dbReference type="ChEBI" id="CHEBI:18254"/>
        <dbReference type="ChEBI" id="CHEBI:43474"/>
        <dbReference type="ChEBI" id="CHEBI:58043"/>
        <dbReference type="EC" id="3.1.3.5"/>
    </reaction>
</comment>
<dbReference type="GO" id="GO:0008254">
    <property type="term" value="F:3'-nucleotidase activity"/>
    <property type="evidence" value="ECO:0007669"/>
    <property type="project" value="TreeGrafter"/>
</dbReference>
<evidence type="ECO:0000256" key="4">
    <source>
        <dbReference type="ARBA" id="ARBA00011062"/>
    </source>
</evidence>
<dbReference type="GO" id="GO:0005737">
    <property type="term" value="C:cytoplasm"/>
    <property type="evidence" value="ECO:0007669"/>
    <property type="project" value="UniProtKB-SubCell"/>
</dbReference>
<accession>A0A1F7WFJ2</accession>
<evidence type="ECO:0000256" key="9">
    <source>
        <dbReference type="HAMAP-Rule" id="MF_00060"/>
    </source>
</evidence>
<dbReference type="Pfam" id="PF01975">
    <property type="entry name" value="SurE"/>
    <property type="match status" value="1"/>
</dbReference>
<dbReference type="GO" id="GO:0008253">
    <property type="term" value="F:5'-nucleotidase activity"/>
    <property type="evidence" value="ECO:0007669"/>
    <property type="project" value="UniProtKB-UniRule"/>
</dbReference>
<dbReference type="HAMAP" id="MF_00060">
    <property type="entry name" value="SurE"/>
    <property type="match status" value="1"/>
</dbReference>
<comment type="cofactor">
    <cofactor evidence="9">
        <name>a divalent metal cation</name>
        <dbReference type="ChEBI" id="CHEBI:60240"/>
    </cofactor>
    <text evidence="9">Binds 1 divalent metal cation per subunit.</text>
</comment>
<dbReference type="GO" id="GO:0004309">
    <property type="term" value="F:exopolyphosphatase activity"/>
    <property type="evidence" value="ECO:0007669"/>
    <property type="project" value="TreeGrafter"/>
</dbReference>
<evidence type="ECO:0000256" key="5">
    <source>
        <dbReference type="ARBA" id="ARBA00022490"/>
    </source>
</evidence>
<keyword evidence="7 9" id="KW-0547">Nucleotide-binding</keyword>
<dbReference type="EC" id="3.1.3.5" evidence="9"/>
<feature type="binding site" evidence="9">
    <location>
        <position position="39"/>
    </location>
    <ligand>
        <name>a divalent metal cation</name>
        <dbReference type="ChEBI" id="CHEBI:60240"/>
    </ligand>
</feature>
<dbReference type="AlphaFoldDB" id="A0A1F7WFJ2"/>
<reference evidence="11 12" key="1">
    <citation type="journal article" date="2016" name="Nat. Commun.">
        <title>Thousands of microbial genomes shed light on interconnected biogeochemical processes in an aquifer system.</title>
        <authorList>
            <person name="Anantharaman K."/>
            <person name="Brown C.T."/>
            <person name="Hug L.A."/>
            <person name="Sharon I."/>
            <person name="Castelle C.J."/>
            <person name="Probst A.J."/>
            <person name="Thomas B.C."/>
            <person name="Singh A."/>
            <person name="Wilkins M.J."/>
            <person name="Karaoz U."/>
            <person name="Brodie E.L."/>
            <person name="Williams K.H."/>
            <person name="Hubbard S.S."/>
            <person name="Banfield J.F."/>
        </authorList>
    </citation>
    <scope>NUCLEOTIDE SEQUENCE [LARGE SCALE GENOMIC DNA]</scope>
</reference>
<dbReference type="InterPro" id="IPR002828">
    <property type="entry name" value="SurE-like_Pase/nucleotidase"/>
</dbReference>
<proteinExistence type="inferred from homology"/>
<comment type="caution">
    <text evidence="11">The sequence shown here is derived from an EMBL/GenBank/DDBJ whole genome shotgun (WGS) entry which is preliminary data.</text>
</comment>
<dbReference type="Gene3D" id="3.40.1210.10">
    <property type="entry name" value="Survival protein SurE-like phosphatase/nucleotidase"/>
    <property type="match status" value="1"/>
</dbReference>
<keyword evidence="8 9" id="KW-0378">Hydrolase</keyword>
<dbReference type="InterPro" id="IPR030048">
    <property type="entry name" value="SurE"/>
</dbReference>
<dbReference type="STRING" id="1817813.A2008_09910"/>
<dbReference type="PANTHER" id="PTHR30457">
    <property type="entry name" value="5'-NUCLEOTIDASE SURE"/>
    <property type="match status" value="1"/>
</dbReference>
<feature type="binding site" evidence="9">
    <location>
        <position position="8"/>
    </location>
    <ligand>
        <name>a divalent metal cation</name>
        <dbReference type="ChEBI" id="CHEBI:60240"/>
    </ligand>
</feature>
<evidence type="ECO:0000256" key="6">
    <source>
        <dbReference type="ARBA" id="ARBA00022723"/>
    </source>
</evidence>
<dbReference type="Proteomes" id="UP000178735">
    <property type="component" value="Unassembled WGS sequence"/>
</dbReference>
<feature type="domain" description="Survival protein SurE-like phosphatase/nucleotidase" evidence="10">
    <location>
        <begin position="3"/>
        <end position="196"/>
    </location>
</feature>
<evidence type="ECO:0000256" key="7">
    <source>
        <dbReference type="ARBA" id="ARBA00022741"/>
    </source>
</evidence>
<dbReference type="FunFam" id="3.40.1210.10:FF:000001">
    <property type="entry name" value="5'/3'-nucleotidase SurE"/>
    <property type="match status" value="1"/>
</dbReference>
<evidence type="ECO:0000259" key="10">
    <source>
        <dbReference type="Pfam" id="PF01975"/>
    </source>
</evidence>